<feature type="domain" description="Acetolactate synthase small subunit-like ACT" evidence="11">
    <location>
        <begin position="342"/>
        <end position="405"/>
    </location>
</feature>
<evidence type="ECO:0000313" key="13">
    <source>
        <dbReference type="Proteomes" id="UP000584642"/>
    </source>
</evidence>
<protein>
    <recommendedName>
        <fullName evidence="6">2-oxoglutarate reductase</fullName>
        <ecNumber evidence="3">1.1.1.399</ecNumber>
    </recommendedName>
    <alternativeName>
        <fullName evidence="6">2-oxoglutarate reductase</fullName>
    </alternativeName>
</protein>
<keyword evidence="4 8" id="KW-0560">Oxidoreductase</keyword>
<dbReference type="Gene3D" id="3.30.70.260">
    <property type="match status" value="1"/>
</dbReference>
<dbReference type="EC" id="1.1.1.399" evidence="3"/>
<comment type="function">
    <text evidence="1">Catalyzes the reversible oxidation of 3-phospho-D-glycerate to 3-phosphonooxypyruvate, the first step of the phosphorylated L-serine biosynthesis pathway. Also catalyzes the reversible oxidation of 2-hydroxyglutarate to 2-oxoglutarate.</text>
</comment>
<dbReference type="Proteomes" id="UP000584642">
    <property type="component" value="Unassembled WGS sequence"/>
</dbReference>
<evidence type="ECO:0000256" key="7">
    <source>
        <dbReference type="ARBA" id="ARBA00048126"/>
    </source>
</evidence>
<dbReference type="SUPFAM" id="SSF55021">
    <property type="entry name" value="ACT-like"/>
    <property type="match status" value="1"/>
</dbReference>
<organism evidence="12 13">
    <name type="scientific">Azospirillum oleiclasticum</name>
    <dbReference type="NCBI Taxonomy" id="2735135"/>
    <lineage>
        <taxon>Bacteria</taxon>
        <taxon>Pseudomonadati</taxon>
        <taxon>Pseudomonadota</taxon>
        <taxon>Alphaproteobacteria</taxon>
        <taxon>Rhodospirillales</taxon>
        <taxon>Azospirillaceae</taxon>
        <taxon>Azospirillum</taxon>
    </lineage>
</organism>
<evidence type="ECO:0000256" key="5">
    <source>
        <dbReference type="ARBA" id="ARBA00029440"/>
    </source>
</evidence>
<proteinExistence type="inferred from homology"/>
<sequence length="412" mass="44652">MSKVSKPRENIQVLLLEGIHDNAEREFKERGYSSVTRLPHALDEDELVERIGQVHILGIRSRTQLTARALEAAQRLFCVGCFSIGTNQVDLAAARDRGIPVFNAPYSNTRSVAELAIGEIIMLMRGIPDKSRDVHAGGWSKSAKDSYEIRGKTLGIVGYGHIGTQVSVLAEAMGMQVRFYDVVKKLALGNARPCNSLEGLLEVSDVVTMHVPETPQTKGMMGAAQFAAMKKKSFFLNLARGTVVDVGALADALRSGRLLGAAVDVFPEEPGSDKEEFVSPLRGLPNVILTPHIGGSTGEAQANIGTEVSQKLTEYSDNGSTLGAVNFPQVALPVRPGSTRFLHVHHNTPGVLNGIFKILESHNLKVAGQYLQTDPKLGYVVVDVEGHHENDDLRAQLRAVGGTLKMRFLYPS</sequence>
<feature type="domain" description="D-isomer specific 2-hydroxyacid dehydrogenase catalytic" evidence="9">
    <location>
        <begin position="13"/>
        <end position="326"/>
    </location>
</feature>
<dbReference type="InterPro" id="IPR006139">
    <property type="entry name" value="D-isomer_2_OHA_DH_cat_dom"/>
</dbReference>
<dbReference type="InterPro" id="IPR029753">
    <property type="entry name" value="D-isomer_DH_CS"/>
</dbReference>
<dbReference type="CDD" id="cd12176">
    <property type="entry name" value="PGDH_3"/>
    <property type="match status" value="1"/>
</dbReference>
<dbReference type="Pfam" id="PF00389">
    <property type="entry name" value="2-Hacid_dh"/>
    <property type="match status" value="1"/>
</dbReference>
<dbReference type="InterPro" id="IPR036291">
    <property type="entry name" value="NAD(P)-bd_dom_sf"/>
</dbReference>
<evidence type="ECO:0000259" key="10">
    <source>
        <dbReference type="Pfam" id="PF02826"/>
    </source>
</evidence>
<dbReference type="Gene3D" id="3.40.50.720">
    <property type="entry name" value="NAD(P)-binding Rossmann-like Domain"/>
    <property type="match status" value="2"/>
</dbReference>
<dbReference type="InterPro" id="IPR054480">
    <property type="entry name" value="AHAS_small-like_ACT"/>
</dbReference>
<reference evidence="12 13" key="1">
    <citation type="submission" date="2020-05" db="EMBL/GenBank/DDBJ databases">
        <title>Azospirillum oleiclasticum sp. nov, a nitrogen-fixing and heavy crude oil-emulsifying bacterium isolated from the crude oil of Yumen Oilfield.</title>
        <authorList>
            <person name="Wu D."/>
            <person name="Cai M."/>
            <person name="Zhang X."/>
        </authorList>
    </citation>
    <scope>NUCLEOTIDE SEQUENCE [LARGE SCALE GENOMIC DNA]</scope>
    <source>
        <strain evidence="12 13">ROY-1-1-2</strain>
    </source>
</reference>
<dbReference type="SUPFAM" id="SSF52283">
    <property type="entry name" value="Formate/glycerate dehydrogenase catalytic domain-like"/>
    <property type="match status" value="1"/>
</dbReference>
<dbReference type="InterPro" id="IPR029752">
    <property type="entry name" value="D-isomer_DH_CS1"/>
</dbReference>
<dbReference type="Pfam" id="PF22629">
    <property type="entry name" value="ACT_AHAS_ss"/>
    <property type="match status" value="1"/>
</dbReference>
<dbReference type="PANTHER" id="PTHR10996:SF282">
    <property type="entry name" value="D-3-PHOSPHOGLYCERATE DEHYDROGENASE 1-RELATED"/>
    <property type="match status" value="1"/>
</dbReference>
<dbReference type="NCBIfam" id="NF008759">
    <property type="entry name" value="PRK11790.1"/>
    <property type="match status" value="1"/>
</dbReference>
<evidence type="ECO:0000256" key="1">
    <source>
        <dbReference type="ARBA" id="ARBA00003800"/>
    </source>
</evidence>
<gene>
    <name evidence="12" type="primary">serA</name>
    <name evidence="12" type="ORF">HND93_19730</name>
</gene>
<keyword evidence="13" id="KW-1185">Reference proteome</keyword>
<evidence type="ECO:0000259" key="9">
    <source>
        <dbReference type="Pfam" id="PF00389"/>
    </source>
</evidence>
<evidence type="ECO:0000313" key="12">
    <source>
        <dbReference type="EMBL" id="NYZ21951.1"/>
    </source>
</evidence>
<name>A0ABX2TF70_9PROT</name>
<evidence type="ECO:0000256" key="3">
    <source>
        <dbReference type="ARBA" id="ARBA00013001"/>
    </source>
</evidence>
<dbReference type="PROSITE" id="PS00671">
    <property type="entry name" value="D_2_HYDROXYACID_DH_3"/>
    <property type="match status" value="1"/>
</dbReference>
<comment type="similarity">
    <text evidence="2 8">Belongs to the D-isomer specific 2-hydroxyacid dehydrogenase family.</text>
</comment>
<evidence type="ECO:0000256" key="6">
    <source>
        <dbReference type="ARBA" id="ARBA00030455"/>
    </source>
</evidence>
<accession>A0ABX2TF70</accession>
<comment type="catalytic activity">
    <reaction evidence="7">
        <text>(R)-2-hydroxyglutarate + NAD(+) = 2-oxoglutarate + NADH + H(+)</text>
        <dbReference type="Rhea" id="RHEA:49612"/>
        <dbReference type="ChEBI" id="CHEBI:15378"/>
        <dbReference type="ChEBI" id="CHEBI:15801"/>
        <dbReference type="ChEBI" id="CHEBI:16810"/>
        <dbReference type="ChEBI" id="CHEBI:57540"/>
        <dbReference type="ChEBI" id="CHEBI:57945"/>
        <dbReference type="EC" id="1.1.1.399"/>
    </reaction>
</comment>
<evidence type="ECO:0000256" key="2">
    <source>
        <dbReference type="ARBA" id="ARBA00005854"/>
    </source>
</evidence>
<comment type="pathway">
    <text evidence="5">Amino-acid biosynthesis.</text>
</comment>
<dbReference type="SUPFAM" id="SSF51735">
    <property type="entry name" value="NAD(P)-binding Rossmann-fold domains"/>
    <property type="match status" value="1"/>
</dbReference>
<evidence type="ECO:0000256" key="8">
    <source>
        <dbReference type="RuleBase" id="RU003719"/>
    </source>
</evidence>
<evidence type="ECO:0000256" key="4">
    <source>
        <dbReference type="ARBA" id="ARBA00023002"/>
    </source>
</evidence>
<dbReference type="InterPro" id="IPR045865">
    <property type="entry name" value="ACT-like_dom_sf"/>
</dbReference>
<dbReference type="RefSeq" id="WP_180283722.1">
    <property type="nucleotide sequence ID" value="NZ_JABFDB010000014.1"/>
</dbReference>
<dbReference type="PANTHER" id="PTHR10996">
    <property type="entry name" value="2-HYDROXYACID DEHYDROGENASE-RELATED"/>
    <property type="match status" value="1"/>
</dbReference>
<evidence type="ECO:0000259" key="11">
    <source>
        <dbReference type="Pfam" id="PF22629"/>
    </source>
</evidence>
<feature type="domain" description="D-isomer specific 2-hydroxyacid dehydrogenase NAD-binding" evidence="10">
    <location>
        <begin position="118"/>
        <end position="294"/>
    </location>
</feature>
<dbReference type="Pfam" id="PF02826">
    <property type="entry name" value="2-Hacid_dh_C"/>
    <property type="match status" value="1"/>
</dbReference>
<dbReference type="InterPro" id="IPR050223">
    <property type="entry name" value="D-isomer_2-hydroxyacid_DH"/>
</dbReference>
<dbReference type="CDD" id="cd04901">
    <property type="entry name" value="ACT_3PGDH"/>
    <property type="match status" value="1"/>
</dbReference>
<dbReference type="InterPro" id="IPR006140">
    <property type="entry name" value="D-isomer_DH_NAD-bd"/>
</dbReference>
<dbReference type="PROSITE" id="PS00065">
    <property type="entry name" value="D_2_HYDROXYACID_DH_1"/>
    <property type="match status" value="1"/>
</dbReference>
<dbReference type="EMBL" id="JABFDB010000014">
    <property type="protein sequence ID" value="NYZ21951.1"/>
    <property type="molecule type" value="Genomic_DNA"/>
</dbReference>
<comment type="caution">
    <text evidence="12">The sequence shown here is derived from an EMBL/GenBank/DDBJ whole genome shotgun (WGS) entry which is preliminary data.</text>
</comment>
<dbReference type="GO" id="GO:0004617">
    <property type="term" value="F:phosphoglycerate dehydrogenase activity"/>
    <property type="evidence" value="ECO:0007669"/>
    <property type="project" value="UniProtKB-EC"/>
</dbReference>